<reference evidence="1 2" key="1">
    <citation type="submission" date="2017-06" db="EMBL/GenBank/DDBJ databases">
        <authorList>
            <consortium name="Pathogen Informatics"/>
        </authorList>
    </citation>
    <scope>NUCLEOTIDE SEQUENCE [LARGE SCALE GENOMIC DNA]</scope>
    <source>
        <strain evidence="1 2">NCTC13015</strain>
    </source>
</reference>
<accession>A0A239YBH8</accession>
<evidence type="ECO:0000313" key="1">
    <source>
        <dbReference type="EMBL" id="SNV56395.1"/>
    </source>
</evidence>
<dbReference type="EMBL" id="LT906467">
    <property type="protein sequence ID" value="SNV56395.1"/>
    <property type="molecule type" value="Genomic_DNA"/>
</dbReference>
<sequence length="75" mass="8410">MGRTVCNIRASKSEHRDVCLAIHCKSYWHLPREEKEVPFMNGLEALQVQINTVLGELIHVGSSMSSTIAYGMGMF</sequence>
<gene>
    <name evidence="1" type="ORF">SAMEA4535761_00303</name>
</gene>
<name>A0A239YBH8_9CORY</name>
<organism evidence="1 2">
    <name type="scientific">Corynebacterium imitans</name>
    <dbReference type="NCBI Taxonomy" id="156978"/>
    <lineage>
        <taxon>Bacteria</taxon>
        <taxon>Bacillati</taxon>
        <taxon>Actinomycetota</taxon>
        <taxon>Actinomycetes</taxon>
        <taxon>Mycobacteriales</taxon>
        <taxon>Corynebacteriaceae</taxon>
        <taxon>Corynebacterium</taxon>
    </lineage>
</organism>
<protein>
    <submittedName>
        <fullName evidence="1">Uncharacterized protein</fullName>
    </submittedName>
</protein>
<proteinExistence type="predicted"/>
<dbReference type="Proteomes" id="UP000215374">
    <property type="component" value="Chromosome 1"/>
</dbReference>
<evidence type="ECO:0000313" key="2">
    <source>
        <dbReference type="Proteomes" id="UP000215374"/>
    </source>
</evidence>
<dbReference type="AlphaFoldDB" id="A0A239YBH8"/>